<dbReference type="AlphaFoldDB" id="W5TC85"/>
<accession>W5TC85</accession>
<protein>
    <submittedName>
        <fullName evidence="2">Uncharacterized protein</fullName>
    </submittedName>
</protein>
<feature type="region of interest" description="Disordered" evidence="1">
    <location>
        <begin position="1"/>
        <end position="28"/>
    </location>
</feature>
<dbReference type="HOGENOM" id="CLU_1957295_0_0_11"/>
<proteinExistence type="predicted"/>
<evidence type="ECO:0000256" key="1">
    <source>
        <dbReference type="SAM" id="MobiDB-lite"/>
    </source>
</evidence>
<dbReference type="STRING" id="1415166.NONO_c17880"/>
<dbReference type="EMBL" id="CP006850">
    <property type="protein sequence ID" value="AHH16588.1"/>
    <property type="molecule type" value="Genomic_DNA"/>
</dbReference>
<organism evidence="2 3">
    <name type="scientific">Nocardia nova SH22a</name>
    <dbReference type="NCBI Taxonomy" id="1415166"/>
    <lineage>
        <taxon>Bacteria</taxon>
        <taxon>Bacillati</taxon>
        <taxon>Actinomycetota</taxon>
        <taxon>Actinomycetes</taxon>
        <taxon>Mycobacteriales</taxon>
        <taxon>Nocardiaceae</taxon>
        <taxon>Nocardia</taxon>
    </lineage>
</organism>
<dbReference type="PATRIC" id="fig|1415166.3.peg.1811"/>
<sequence length="128" mass="13823">MATQSSARRPAAAKTTDRSKAAAAAIEPAAEVPDELKSAAQIEAEGTDTITVDWRGYKFKVPADPDEWNFWSVTTPASRGNVPQLLYGLLGAETMSRLREAYPTMTAADGRDLYNTIEREVGFVSGKA</sequence>
<reference evidence="2 3" key="1">
    <citation type="journal article" date="2014" name="Appl. Environ. Microbiol.">
        <title>Insights into the Microbial Degradation of Rubber and Gutta-Percha by Analysis of the Complete Genome of Nocardia nova SH22a.</title>
        <authorList>
            <person name="Luo Q."/>
            <person name="Hiessl S."/>
            <person name="Poehlein A."/>
            <person name="Daniel R."/>
            <person name="Steinbuchel A."/>
        </authorList>
    </citation>
    <scope>NUCLEOTIDE SEQUENCE [LARGE SCALE GENOMIC DNA]</scope>
    <source>
        <strain evidence="2">SH22a</strain>
    </source>
</reference>
<evidence type="ECO:0000313" key="3">
    <source>
        <dbReference type="Proteomes" id="UP000019150"/>
    </source>
</evidence>
<dbReference type="KEGG" id="nno:NONO_c17880"/>
<keyword evidence="3" id="KW-1185">Reference proteome</keyword>
<dbReference type="OrthoDB" id="4558147at2"/>
<evidence type="ECO:0000313" key="2">
    <source>
        <dbReference type="EMBL" id="AHH16588.1"/>
    </source>
</evidence>
<dbReference type="RefSeq" id="WP_025348092.1">
    <property type="nucleotide sequence ID" value="NZ_CP006850.1"/>
</dbReference>
<dbReference type="Proteomes" id="UP000019150">
    <property type="component" value="Chromosome"/>
</dbReference>
<dbReference type="eggNOG" id="ENOG5031F4Y">
    <property type="taxonomic scope" value="Bacteria"/>
</dbReference>
<gene>
    <name evidence="2" type="ORF">NONO_c17880</name>
</gene>
<name>W5TC85_9NOCA</name>